<dbReference type="AlphaFoldDB" id="A0A1Q6I0J1"/>
<evidence type="ECO:0008006" key="3">
    <source>
        <dbReference type="Google" id="ProtNLM"/>
    </source>
</evidence>
<sequence length="414" mass="46701">MEKLMHYVWSNRLFPQNNLATTDGKRLQIINPGVINNDAGPDFFNATVMIDGDTWVGNVEIHVRASDWHRHRHTDDPAYRNVILHVVDNDDMPIYRASGEAIPQFVMKCDPTLNATFHSLADFSPDTLPCVHAISRIPRIYLTDWLTALGYERLHDKADRISRIVADSAGDWNEAAYITMARALGFGTNAEPFERLARATPLRILRRHADDRLIIESILLGQAGLLPPHEGSESYKERVMAEYTFFAAKFGIKAPECLGWKFSRTRPQNSPYRRISYLAGLICGHRDFTARMLSIENAAEAYSILGADNANANAPALSQASINLLIINAVIPLAYAYANYNGDYTRARDIAEMLHELRPESNRFTTMFAAAGISITSAFISQAIVQLRREYCEKRKCLYCRIGHRHLSACSLRK</sequence>
<comment type="caution">
    <text evidence="1">The sequence shown here is derived from an EMBL/GenBank/DDBJ whole genome shotgun (WGS) entry which is preliminary data.</text>
</comment>
<dbReference type="EMBL" id="MNQU01000235">
    <property type="protein sequence ID" value="OKZ32243.1"/>
    <property type="molecule type" value="Genomic_DNA"/>
</dbReference>
<dbReference type="Proteomes" id="UP000186549">
    <property type="component" value="Unassembled WGS sequence"/>
</dbReference>
<dbReference type="Pfam" id="PF11013">
    <property type="entry name" value="DUF2851"/>
    <property type="match status" value="1"/>
</dbReference>
<accession>A0A1Q6I0J1</accession>
<protein>
    <recommendedName>
        <fullName evidence="3">DUF2851 family protein</fullName>
    </recommendedName>
</protein>
<proteinExistence type="predicted"/>
<reference evidence="1 2" key="1">
    <citation type="journal article" date="2016" name="Nat. Biotechnol.">
        <title>Measurement of bacterial replication rates in microbial communities.</title>
        <authorList>
            <person name="Brown C.T."/>
            <person name="Olm M.R."/>
            <person name="Thomas B.C."/>
            <person name="Banfield J.F."/>
        </authorList>
    </citation>
    <scope>NUCLEOTIDE SEQUENCE [LARGE SCALE GENOMIC DNA]</scope>
    <source>
        <strain evidence="1">45_41</strain>
    </source>
</reference>
<evidence type="ECO:0000313" key="2">
    <source>
        <dbReference type="Proteomes" id="UP000186549"/>
    </source>
</evidence>
<organism evidence="1 2">
    <name type="scientific">Bacteroides uniformis</name>
    <dbReference type="NCBI Taxonomy" id="820"/>
    <lineage>
        <taxon>Bacteria</taxon>
        <taxon>Pseudomonadati</taxon>
        <taxon>Bacteroidota</taxon>
        <taxon>Bacteroidia</taxon>
        <taxon>Bacteroidales</taxon>
        <taxon>Bacteroidaceae</taxon>
        <taxon>Bacteroides</taxon>
    </lineage>
</organism>
<name>A0A1Q6I0J1_BACUN</name>
<evidence type="ECO:0000313" key="1">
    <source>
        <dbReference type="EMBL" id="OKZ32243.1"/>
    </source>
</evidence>
<dbReference type="InterPro" id="IPR021272">
    <property type="entry name" value="DUF2851"/>
</dbReference>
<gene>
    <name evidence="1" type="ORF">BHV79_11215</name>
</gene>